<comment type="caution">
    <text evidence="1">The sequence shown here is derived from an EMBL/GenBank/DDBJ whole genome shotgun (WGS) entry which is preliminary data.</text>
</comment>
<keyword evidence="2" id="KW-1185">Reference proteome</keyword>
<dbReference type="Proteomes" id="UP001234297">
    <property type="component" value="Chromosome 8"/>
</dbReference>
<proteinExistence type="predicted"/>
<organism evidence="1 2">
    <name type="scientific">Persea americana</name>
    <name type="common">Avocado</name>
    <dbReference type="NCBI Taxonomy" id="3435"/>
    <lineage>
        <taxon>Eukaryota</taxon>
        <taxon>Viridiplantae</taxon>
        <taxon>Streptophyta</taxon>
        <taxon>Embryophyta</taxon>
        <taxon>Tracheophyta</taxon>
        <taxon>Spermatophyta</taxon>
        <taxon>Magnoliopsida</taxon>
        <taxon>Magnoliidae</taxon>
        <taxon>Laurales</taxon>
        <taxon>Lauraceae</taxon>
        <taxon>Persea</taxon>
    </lineage>
</organism>
<sequence length="749" mass="85112">MLINYFQESLTGDALTWYTSVPSHEINTFEDVVEKFLARYQHLTKNKPLWHDLANLKQKNNEDYEEFAVRWQNQFARSDCNMQEEEQVRMAISNMKDPMRALMTIGEVVSWSGLYRRLSRMKQNLDEGVLNTIIDHKKNTRRVGTTTQPEIRTTPEVSLNQEEVYRPYQERTSVSFNQHQNSGQNGNPNFQGGNPNYQRNNQNYQRNNQNYRNPPRNNQSYDQPPRNQGPPVNQNQNPNPIQPVSNPIAPPQNQNANPQPNYSTVPFNYNRDNNGNQNNPNNGNRRRFGPKRANYPSLPQPWTVVFWSLLNQNALQLPPERPRAWSEHLDKTKFCAYHRMPGHDLTQCYTVRDLIYDLNDEGRIDWSNIRPIGGNDPQNAPPNQNPTTNPAQNIPNMQIYTNPLPQHGASTSGQGPQTQLINIAVIEHQHIDAQAQGSVNHSQPCHVDFFEEEDYRKYITPWDGKTKFKIFNSGMDTIVDSPDLYKVNFDEPNDRESPIITNSQPDPYPDTNASQAHLRSGRIRPPRLPPHPVSQNLDSQNPNIQVEEIVDERAYSSIEIGIEYDLLGHLTKIPAKVSVLDLIKTSPKHQQQLLEAITRLQVPVGITPEELRTSISALAPGASFPAITFTEEELKEIPPEARTSPLHLTVKIAGKEMSGALVDTGASLNICPLKTYKALGLIIKDLIPAPMVVTGYDGNKKTVCGKIMLLVQAGPISMPEEFYVMDIPATFNLILGHRWLNHMNAIMSS</sequence>
<reference evidence="1 2" key="1">
    <citation type="journal article" date="2022" name="Hortic Res">
        <title>A haplotype resolved chromosomal level avocado genome allows analysis of novel avocado genes.</title>
        <authorList>
            <person name="Nath O."/>
            <person name="Fletcher S.J."/>
            <person name="Hayward A."/>
            <person name="Shaw L.M."/>
            <person name="Masouleh A.K."/>
            <person name="Furtado A."/>
            <person name="Henry R.J."/>
            <person name="Mitter N."/>
        </authorList>
    </citation>
    <scope>NUCLEOTIDE SEQUENCE [LARGE SCALE GENOMIC DNA]</scope>
    <source>
        <strain evidence="2">cv. Hass</strain>
    </source>
</reference>
<gene>
    <name evidence="1" type="ORF">MRB53_026239</name>
</gene>
<name>A0ACC2LHT8_PERAE</name>
<evidence type="ECO:0000313" key="2">
    <source>
        <dbReference type="Proteomes" id="UP001234297"/>
    </source>
</evidence>
<accession>A0ACC2LHT8</accession>
<evidence type="ECO:0000313" key="1">
    <source>
        <dbReference type="EMBL" id="KAJ8632903.1"/>
    </source>
</evidence>
<dbReference type="EMBL" id="CM056816">
    <property type="protein sequence ID" value="KAJ8632903.1"/>
    <property type="molecule type" value="Genomic_DNA"/>
</dbReference>
<protein>
    <submittedName>
        <fullName evidence="1">Uncharacterized protein</fullName>
    </submittedName>
</protein>